<dbReference type="Proteomes" id="UP000019132">
    <property type="component" value="Unassembled WGS sequence"/>
</dbReference>
<dbReference type="CDD" id="cd04491">
    <property type="entry name" value="SoSSB_OBF"/>
    <property type="match status" value="1"/>
</dbReference>
<evidence type="ECO:0000313" key="3">
    <source>
        <dbReference type="Proteomes" id="UP000019132"/>
    </source>
</evidence>
<dbReference type="EnsemblProtists" id="PYU1_T014464">
    <property type="protein sequence ID" value="PYU1_T014464"/>
    <property type="gene ID" value="PYU1_G014433"/>
</dbReference>
<dbReference type="EMBL" id="GL376589">
    <property type="status" value="NOT_ANNOTATED_CDS"/>
    <property type="molecule type" value="Genomic_DNA"/>
</dbReference>
<sequence length="147" mass="15842">MAAASDSCKKLRRATYVKVKDLAPGSQGHNLVLKVASIAPVVEKKRYDGSTSRIAEAVLGDETGCVTFTARNDQIDFLKEGAVLVVRNSNADIFNGFMRLNVTQWGKLSSHPDGIASTPKAPTKVNTENNVSAVEYELVTVEDTADE</sequence>
<dbReference type="OMA" id="LWNEQAD"/>
<protein>
    <recommendedName>
        <fullName evidence="1">Single-stranded DNA binding protein Ssb-like OB fold domain-containing protein</fullName>
    </recommendedName>
</protein>
<dbReference type="InParanoid" id="K3XB65"/>
<dbReference type="InterPro" id="IPR048970">
    <property type="entry name" value="OB_Ssb-like"/>
</dbReference>
<reference evidence="2" key="3">
    <citation type="submission" date="2015-02" db="UniProtKB">
        <authorList>
            <consortium name="EnsemblProtists"/>
        </authorList>
    </citation>
    <scope>IDENTIFICATION</scope>
    <source>
        <strain evidence="2">DAOM BR144</strain>
    </source>
</reference>
<proteinExistence type="predicted"/>
<dbReference type="AlphaFoldDB" id="K3XB65"/>
<dbReference type="PANTHER" id="PTHR31472:SF5">
    <property type="entry name" value="OS05G0244600 PROTEIN"/>
    <property type="match status" value="1"/>
</dbReference>
<dbReference type="InterPro" id="IPR012340">
    <property type="entry name" value="NA-bd_OB-fold"/>
</dbReference>
<dbReference type="PANTHER" id="PTHR31472">
    <property type="entry name" value="OS05G0244600 PROTEIN"/>
    <property type="match status" value="1"/>
</dbReference>
<evidence type="ECO:0000313" key="2">
    <source>
        <dbReference type="EnsemblProtists" id="PYU1_T014464"/>
    </source>
</evidence>
<reference evidence="3" key="2">
    <citation type="submission" date="2010-04" db="EMBL/GenBank/DDBJ databases">
        <authorList>
            <person name="Buell R."/>
            <person name="Hamilton J."/>
            <person name="Hostetler J."/>
        </authorList>
    </citation>
    <scope>NUCLEOTIDE SEQUENCE [LARGE SCALE GENOMIC DNA]</scope>
    <source>
        <strain evidence="3">DAOM:BR144</strain>
    </source>
</reference>
<dbReference type="HOGENOM" id="CLU_110881_0_1_1"/>
<dbReference type="Pfam" id="PF21473">
    <property type="entry name" value="OB_Ssb-like"/>
    <property type="match status" value="1"/>
</dbReference>
<dbReference type="Gene3D" id="2.40.50.140">
    <property type="entry name" value="Nucleic acid-binding proteins"/>
    <property type="match status" value="1"/>
</dbReference>
<organism evidence="2 3">
    <name type="scientific">Globisporangium ultimum (strain ATCC 200006 / CBS 805.95 / DAOM BR144)</name>
    <name type="common">Pythium ultimum</name>
    <dbReference type="NCBI Taxonomy" id="431595"/>
    <lineage>
        <taxon>Eukaryota</taxon>
        <taxon>Sar</taxon>
        <taxon>Stramenopiles</taxon>
        <taxon>Oomycota</taxon>
        <taxon>Peronosporomycetes</taxon>
        <taxon>Pythiales</taxon>
        <taxon>Pythiaceae</taxon>
        <taxon>Globisporangium</taxon>
    </lineage>
</organism>
<dbReference type="VEuPathDB" id="FungiDB:PYU1_G014433"/>
<dbReference type="SUPFAM" id="SSF50249">
    <property type="entry name" value="Nucleic acid-binding proteins"/>
    <property type="match status" value="1"/>
</dbReference>
<dbReference type="eggNOG" id="ENOG502S0IA">
    <property type="taxonomic scope" value="Eukaryota"/>
</dbReference>
<name>K3XB65_GLOUD</name>
<accession>K3XB65</accession>
<dbReference type="STRING" id="431595.K3XB65"/>
<keyword evidence="3" id="KW-1185">Reference proteome</keyword>
<feature type="domain" description="Single-stranded DNA binding protein Ssb-like OB fold" evidence="1">
    <location>
        <begin position="22"/>
        <end position="109"/>
    </location>
</feature>
<evidence type="ECO:0000259" key="1">
    <source>
        <dbReference type="Pfam" id="PF21473"/>
    </source>
</evidence>
<reference evidence="3" key="1">
    <citation type="journal article" date="2010" name="Genome Biol.">
        <title>Genome sequence of the necrotrophic plant pathogen Pythium ultimum reveals original pathogenicity mechanisms and effector repertoire.</title>
        <authorList>
            <person name="Levesque C.A."/>
            <person name="Brouwer H."/>
            <person name="Cano L."/>
            <person name="Hamilton J.P."/>
            <person name="Holt C."/>
            <person name="Huitema E."/>
            <person name="Raffaele S."/>
            <person name="Robideau G.P."/>
            <person name="Thines M."/>
            <person name="Win J."/>
            <person name="Zerillo M.M."/>
            <person name="Beakes G.W."/>
            <person name="Boore J.L."/>
            <person name="Busam D."/>
            <person name="Dumas B."/>
            <person name="Ferriera S."/>
            <person name="Fuerstenberg S.I."/>
            <person name="Gachon C.M."/>
            <person name="Gaulin E."/>
            <person name="Govers F."/>
            <person name="Grenville-Briggs L."/>
            <person name="Horner N."/>
            <person name="Hostetler J."/>
            <person name="Jiang R.H."/>
            <person name="Johnson J."/>
            <person name="Krajaejun T."/>
            <person name="Lin H."/>
            <person name="Meijer H.J."/>
            <person name="Moore B."/>
            <person name="Morris P."/>
            <person name="Phuntmart V."/>
            <person name="Puiu D."/>
            <person name="Shetty J."/>
            <person name="Stajich J.E."/>
            <person name="Tripathy S."/>
            <person name="Wawra S."/>
            <person name="van West P."/>
            <person name="Whitty B.R."/>
            <person name="Coutinho P.M."/>
            <person name="Henrissat B."/>
            <person name="Martin F."/>
            <person name="Thomas P.D."/>
            <person name="Tyler B.M."/>
            <person name="De Vries R.P."/>
            <person name="Kamoun S."/>
            <person name="Yandell M."/>
            <person name="Tisserat N."/>
            <person name="Buell C.R."/>
        </authorList>
    </citation>
    <scope>NUCLEOTIDE SEQUENCE</scope>
    <source>
        <strain evidence="3">DAOM:BR144</strain>
    </source>
</reference>